<feature type="compositionally biased region" description="Low complexity" evidence="1">
    <location>
        <begin position="42"/>
        <end position="60"/>
    </location>
</feature>
<organism evidence="2">
    <name type="scientific">Ceratitis capitata</name>
    <name type="common">Mediterranean fruit fly</name>
    <name type="synonym">Tephritis capitata</name>
    <dbReference type="NCBI Taxonomy" id="7213"/>
    <lineage>
        <taxon>Eukaryota</taxon>
        <taxon>Metazoa</taxon>
        <taxon>Ecdysozoa</taxon>
        <taxon>Arthropoda</taxon>
        <taxon>Hexapoda</taxon>
        <taxon>Insecta</taxon>
        <taxon>Pterygota</taxon>
        <taxon>Neoptera</taxon>
        <taxon>Endopterygota</taxon>
        <taxon>Diptera</taxon>
        <taxon>Brachycera</taxon>
        <taxon>Muscomorpha</taxon>
        <taxon>Tephritoidea</taxon>
        <taxon>Tephritidae</taxon>
        <taxon>Ceratitis</taxon>
        <taxon>Ceratitis</taxon>
    </lineage>
</organism>
<feature type="non-terminal residue" evidence="2">
    <location>
        <position position="106"/>
    </location>
</feature>
<reference evidence="2" key="2">
    <citation type="journal article" date="2014" name="BMC Genomics">
        <title>A genomic perspective to assessing quality of mass-reared SIT flies used in Mediterranean fruit fly (Ceratitis capitata) eradication in California.</title>
        <authorList>
            <person name="Calla B."/>
            <person name="Hall B."/>
            <person name="Hou S."/>
            <person name="Geib S.M."/>
        </authorList>
    </citation>
    <scope>NUCLEOTIDE SEQUENCE</scope>
</reference>
<feature type="region of interest" description="Disordered" evidence="1">
    <location>
        <begin position="41"/>
        <end position="60"/>
    </location>
</feature>
<evidence type="ECO:0000313" key="2">
    <source>
        <dbReference type="EMBL" id="JAC06546.1"/>
    </source>
</evidence>
<sequence>QQQKQQQLNLKYQQHQRLQQHKLVLPINLMPRISYGFVAGFGNSNSNNNGSGGSISRVSGGNRETTAAAVDANAVVVSGIDDGSSRTSPVTSITNIIAPVSTTTTT</sequence>
<protein>
    <submittedName>
        <fullName evidence="2">Uncharacterized protein</fullName>
    </submittedName>
</protein>
<proteinExistence type="evidence at transcript level"/>
<name>W8BYR9_CERCA</name>
<evidence type="ECO:0000256" key="1">
    <source>
        <dbReference type="SAM" id="MobiDB-lite"/>
    </source>
</evidence>
<dbReference type="AlphaFoldDB" id="W8BYR9"/>
<accession>W8BYR9</accession>
<feature type="non-terminal residue" evidence="2">
    <location>
        <position position="1"/>
    </location>
</feature>
<dbReference type="EMBL" id="GAMC01000010">
    <property type="protein sequence ID" value="JAC06546.1"/>
    <property type="molecule type" value="mRNA"/>
</dbReference>
<reference evidence="2" key="1">
    <citation type="submission" date="2013-07" db="EMBL/GenBank/DDBJ databases">
        <authorList>
            <person name="Geib S."/>
        </authorList>
    </citation>
    <scope>NUCLEOTIDE SEQUENCE</scope>
</reference>